<evidence type="ECO:0000256" key="6">
    <source>
        <dbReference type="PROSITE-ProRule" id="PRU00023"/>
    </source>
</evidence>
<dbReference type="EMBL" id="OV725079">
    <property type="protein sequence ID" value="CAH1397337.1"/>
    <property type="molecule type" value="Genomic_DNA"/>
</dbReference>
<sequence length="420" mass="46721">MSDEPCEQIKKFVFNSKKEGGSSETLEILIPEKLQASYSFYTWPCAPILAWFLWEHRADLAGKHILELGAGTALPGILAAKCGATVTLTDSAVLPKSLLHIKRCCEVNGLNSNQVRVTGLSWGLFLTSTFALGPVDLIIANSAKLRNYFSKFGPVVSANVVFDKNTGLTRGYGFIAFNSKVEFEEAQKGKHTFEAAADCLPSLVSSLKQEKLLEFYALYKQATIGECNTPSPYWYAYESKRKWEAWKALGDLPQTEAMIKYISLIEEILPDWETNQKNDQKKEGWVAVSRMANDEIEINEEDKNIFDRVKEGDIDKVKCFVENCGADITDEFGMSLLHWAADRGLLDMVKLLLAHGANIDMRDGSGQTALHYACSCGHSEIVEVLLLNGAQPDLICDDGFTPYDLASEELRTHFKSANFP</sequence>
<evidence type="ECO:0000256" key="3">
    <source>
        <dbReference type="ARBA" id="ARBA00022884"/>
    </source>
</evidence>
<evidence type="ECO:0000256" key="2">
    <source>
        <dbReference type="ARBA" id="ARBA00022737"/>
    </source>
</evidence>
<dbReference type="GO" id="GO:0000062">
    <property type="term" value="F:fatty-acyl-CoA binding"/>
    <property type="evidence" value="ECO:0007669"/>
    <property type="project" value="InterPro"/>
</dbReference>
<dbReference type="InterPro" id="IPR036770">
    <property type="entry name" value="Ankyrin_rpt-contain_sf"/>
</dbReference>
<dbReference type="SMART" id="SM00248">
    <property type="entry name" value="ANK"/>
    <property type="match status" value="2"/>
</dbReference>
<evidence type="ECO:0000259" key="9">
    <source>
        <dbReference type="PROSITE" id="PS51228"/>
    </source>
</evidence>
<dbReference type="Pfam" id="PF12796">
    <property type="entry name" value="Ank_2"/>
    <property type="match status" value="1"/>
</dbReference>
<dbReference type="PANTHER" id="PTHR24119:SF0">
    <property type="entry name" value="ACYL-COA-BINDING DOMAIN-CONTAINING PROTEIN 6"/>
    <property type="match status" value="1"/>
</dbReference>
<dbReference type="PROSITE" id="PS51228">
    <property type="entry name" value="ACB_2"/>
    <property type="match status" value="1"/>
</dbReference>
<dbReference type="InterPro" id="IPR019410">
    <property type="entry name" value="Methyltransf_16"/>
</dbReference>
<dbReference type="PROSITE" id="PS50297">
    <property type="entry name" value="ANK_REP_REGION"/>
    <property type="match status" value="2"/>
</dbReference>
<dbReference type="Gene3D" id="1.20.80.10">
    <property type="match status" value="1"/>
</dbReference>
<dbReference type="PANTHER" id="PTHR24119">
    <property type="entry name" value="ACYL-COA-BINDING DOMAIN-CONTAINING PROTEIN 6"/>
    <property type="match status" value="1"/>
</dbReference>
<dbReference type="PROSITE" id="PS50088">
    <property type="entry name" value="ANK_REPEAT"/>
    <property type="match status" value="2"/>
</dbReference>
<dbReference type="InterPro" id="IPR012677">
    <property type="entry name" value="Nucleotide-bd_a/b_plait_sf"/>
</dbReference>
<keyword evidence="5" id="KW-0446">Lipid-binding</keyword>
<dbReference type="GO" id="GO:0003723">
    <property type="term" value="F:RNA binding"/>
    <property type="evidence" value="ECO:0007669"/>
    <property type="project" value="UniProtKB-UniRule"/>
</dbReference>
<feature type="repeat" description="ANK" evidence="6">
    <location>
        <begin position="365"/>
        <end position="397"/>
    </location>
</feature>
<keyword evidence="11" id="KW-1185">Reference proteome</keyword>
<name>A0A9P0H8L5_NEZVI</name>
<dbReference type="AlphaFoldDB" id="A0A9P0H8L5"/>
<evidence type="ECO:0000259" key="8">
    <source>
        <dbReference type="PROSITE" id="PS50102"/>
    </source>
</evidence>
<dbReference type="Gene3D" id="1.25.40.20">
    <property type="entry name" value="Ankyrin repeat-containing domain"/>
    <property type="match status" value="1"/>
</dbReference>
<organism evidence="10 11">
    <name type="scientific">Nezara viridula</name>
    <name type="common">Southern green stink bug</name>
    <name type="synonym">Cimex viridulus</name>
    <dbReference type="NCBI Taxonomy" id="85310"/>
    <lineage>
        <taxon>Eukaryota</taxon>
        <taxon>Metazoa</taxon>
        <taxon>Ecdysozoa</taxon>
        <taxon>Arthropoda</taxon>
        <taxon>Hexapoda</taxon>
        <taxon>Insecta</taxon>
        <taxon>Pterygota</taxon>
        <taxon>Neoptera</taxon>
        <taxon>Paraneoptera</taxon>
        <taxon>Hemiptera</taxon>
        <taxon>Heteroptera</taxon>
        <taxon>Panheteroptera</taxon>
        <taxon>Pentatomomorpha</taxon>
        <taxon>Pentatomoidea</taxon>
        <taxon>Pentatomidae</taxon>
        <taxon>Pentatominae</taxon>
        <taxon>Nezara</taxon>
    </lineage>
</organism>
<evidence type="ECO:0000313" key="10">
    <source>
        <dbReference type="EMBL" id="CAH1397337.1"/>
    </source>
</evidence>
<evidence type="ECO:0000256" key="5">
    <source>
        <dbReference type="ARBA" id="ARBA00023121"/>
    </source>
</evidence>
<gene>
    <name evidence="10" type="ORF">NEZAVI_LOCUS7181</name>
</gene>
<dbReference type="SMART" id="SM00360">
    <property type="entry name" value="RRM"/>
    <property type="match status" value="1"/>
</dbReference>
<reference evidence="10" key="1">
    <citation type="submission" date="2022-01" db="EMBL/GenBank/DDBJ databases">
        <authorList>
            <person name="King R."/>
        </authorList>
    </citation>
    <scope>NUCLEOTIDE SEQUENCE</scope>
</reference>
<dbReference type="Gene3D" id="3.40.50.150">
    <property type="entry name" value="Vaccinia Virus protein VP39"/>
    <property type="match status" value="1"/>
</dbReference>
<dbReference type="SUPFAM" id="SSF48403">
    <property type="entry name" value="Ankyrin repeat"/>
    <property type="match status" value="1"/>
</dbReference>
<dbReference type="SUPFAM" id="SSF54928">
    <property type="entry name" value="RNA-binding domain, RBD"/>
    <property type="match status" value="1"/>
</dbReference>
<feature type="repeat" description="ANK" evidence="6">
    <location>
        <begin position="332"/>
        <end position="364"/>
    </location>
</feature>
<dbReference type="InterPro" id="IPR035984">
    <property type="entry name" value="Acyl-CoA-binding_sf"/>
</dbReference>
<dbReference type="Pfam" id="PF10294">
    <property type="entry name" value="Methyltransf_16"/>
    <property type="match status" value="1"/>
</dbReference>
<dbReference type="InterPro" id="IPR002110">
    <property type="entry name" value="Ankyrin_rpt"/>
</dbReference>
<evidence type="ECO:0000256" key="7">
    <source>
        <dbReference type="PROSITE-ProRule" id="PRU00176"/>
    </source>
</evidence>
<dbReference type="InterPro" id="IPR000582">
    <property type="entry name" value="Acyl-CoA-binding_protein"/>
</dbReference>
<dbReference type="Pfam" id="PF00076">
    <property type="entry name" value="RRM_1"/>
    <property type="match status" value="1"/>
</dbReference>
<dbReference type="InterPro" id="IPR014352">
    <property type="entry name" value="FERM/acyl-CoA-bd_prot_sf"/>
</dbReference>
<feature type="domain" description="RRM" evidence="8">
    <location>
        <begin position="113"/>
        <end position="186"/>
    </location>
</feature>
<feature type="domain" description="ACB" evidence="9">
    <location>
        <begin position="189"/>
        <end position="274"/>
    </location>
</feature>
<keyword evidence="4 6" id="KW-0040">ANK repeat</keyword>
<protein>
    <recommendedName>
        <fullName evidence="1">Acyl-CoA-binding domain-containing protein 6</fullName>
    </recommendedName>
</protein>
<dbReference type="SUPFAM" id="SSF47027">
    <property type="entry name" value="Acyl-CoA binding protein"/>
    <property type="match status" value="1"/>
</dbReference>
<evidence type="ECO:0000256" key="4">
    <source>
        <dbReference type="ARBA" id="ARBA00023043"/>
    </source>
</evidence>
<proteinExistence type="predicted"/>
<dbReference type="InterPro" id="IPR035979">
    <property type="entry name" value="RBD_domain_sf"/>
</dbReference>
<keyword evidence="3 7" id="KW-0694">RNA-binding</keyword>
<dbReference type="Pfam" id="PF00887">
    <property type="entry name" value="ACBP"/>
    <property type="match status" value="1"/>
</dbReference>
<keyword evidence="2" id="KW-0677">Repeat</keyword>
<dbReference type="InterPro" id="IPR000504">
    <property type="entry name" value="RRM_dom"/>
</dbReference>
<evidence type="ECO:0000313" key="11">
    <source>
        <dbReference type="Proteomes" id="UP001152798"/>
    </source>
</evidence>
<dbReference type="Proteomes" id="UP001152798">
    <property type="component" value="Chromosome 3"/>
</dbReference>
<dbReference type="SUPFAM" id="SSF53335">
    <property type="entry name" value="S-adenosyl-L-methionine-dependent methyltransferases"/>
    <property type="match status" value="1"/>
</dbReference>
<dbReference type="Gene3D" id="3.30.70.330">
    <property type="match status" value="1"/>
</dbReference>
<dbReference type="OrthoDB" id="10254927at2759"/>
<dbReference type="PRINTS" id="PR00689">
    <property type="entry name" value="ACOABINDINGP"/>
</dbReference>
<dbReference type="PROSITE" id="PS50102">
    <property type="entry name" value="RRM"/>
    <property type="match status" value="1"/>
</dbReference>
<evidence type="ECO:0000256" key="1">
    <source>
        <dbReference type="ARBA" id="ARBA00018419"/>
    </source>
</evidence>
<accession>A0A9P0H8L5</accession>
<dbReference type="InterPro" id="IPR029063">
    <property type="entry name" value="SAM-dependent_MTases_sf"/>
</dbReference>